<dbReference type="InterPro" id="IPR050678">
    <property type="entry name" value="DNA_Partitioning_ATPase"/>
</dbReference>
<feature type="domain" description="AAA" evidence="1">
    <location>
        <begin position="1"/>
        <end position="176"/>
    </location>
</feature>
<proteinExistence type="predicted"/>
<gene>
    <name evidence="2" type="ORF">JF886_08480</name>
</gene>
<evidence type="ECO:0000313" key="2">
    <source>
        <dbReference type="EMBL" id="MBJ7594884.1"/>
    </source>
</evidence>
<dbReference type="SUPFAM" id="SSF52540">
    <property type="entry name" value="P-loop containing nucleoside triphosphate hydrolases"/>
    <property type="match status" value="1"/>
</dbReference>
<dbReference type="Pfam" id="PF13614">
    <property type="entry name" value="AAA_31"/>
    <property type="match status" value="1"/>
</dbReference>
<dbReference type="PANTHER" id="PTHR13696">
    <property type="entry name" value="P-LOOP CONTAINING NUCLEOSIDE TRIPHOSPHATE HYDROLASE"/>
    <property type="match status" value="1"/>
</dbReference>
<protein>
    <submittedName>
        <fullName evidence="2">AAA family ATPase</fullName>
    </submittedName>
</protein>
<organism evidence="2 3">
    <name type="scientific">Candidatus Aeolococcus gillhamiae</name>
    <dbReference type="NCBI Taxonomy" id="3127015"/>
    <lineage>
        <taxon>Bacteria</taxon>
        <taxon>Bacillati</taxon>
        <taxon>Candidatus Dormiibacterota</taxon>
        <taxon>Candidatus Dormibacteria</taxon>
        <taxon>Candidatus Aeolococcales</taxon>
        <taxon>Candidatus Aeolococcaceae</taxon>
        <taxon>Candidatus Aeolococcus</taxon>
    </lineage>
</organism>
<dbReference type="AlphaFoldDB" id="A0A934JX42"/>
<sequence length="269" mass="28969">MRTLAVTNQKGGIGKTVTVQSLAVALTERGLRVLTVDLDPQANLTMRARVALRPGQATAFDFFVDKLPIADLIVHSPQGYDLVPATDLLEQVDQDSVNELRWPRDLRKGLAHIVDRYDYCLLDTAPSVSLRFLIVSALVAATDGVIIPFSPNADAIVGMQKLIARIEQLLPENPDLRVVACLPVRVRDIKVQTHLLEQTRTRLADCTVAEPVLQHADFDKAELYRASIFEIAGTGAGATAYRALADIVVGSAAVQLTGQAAAVAAAGRS</sequence>
<evidence type="ECO:0000259" key="1">
    <source>
        <dbReference type="Pfam" id="PF13614"/>
    </source>
</evidence>
<reference evidence="2 3" key="1">
    <citation type="submission" date="2020-10" db="EMBL/GenBank/DDBJ databases">
        <title>Ca. Dormibacterota MAGs.</title>
        <authorList>
            <person name="Montgomery K."/>
        </authorList>
    </citation>
    <scope>NUCLEOTIDE SEQUENCE [LARGE SCALE GENOMIC DNA]</scope>
    <source>
        <strain evidence="2">SC8812_S17_18</strain>
    </source>
</reference>
<dbReference type="Gene3D" id="3.40.50.300">
    <property type="entry name" value="P-loop containing nucleotide triphosphate hydrolases"/>
    <property type="match status" value="1"/>
</dbReference>
<dbReference type="CDD" id="cd02042">
    <property type="entry name" value="ParAB_family"/>
    <property type="match status" value="1"/>
</dbReference>
<name>A0A934JX42_9BACT</name>
<evidence type="ECO:0000313" key="3">
    <source>
        <dbReference type="Proteomes" id="UP000606991"/>
    </source>
</evidence>
<comment type="caution">
    <text evidence="2">The sequence shown here is derived from an EMBL/GenBank/DDBJ whole genome shotgun (WGS) entry which is preliminary data.</text>
</comment>
<dbReference type="InterPro" id="IPR027417">
    <property type="entry name" value="P-loop_NTPase"/>
</dbReference>
<dbReference type="RefSeq" id="WP_337311481.1">
    <property type="nucleotide sequence ID" value="NZ_JAEKNS010000084.1"/>
</dbReference>
<dbReference type="Proteomes" id="UP000606991">
    <property type="component" value="Unassembled WGS sequence"/>
</dbReference>
<accession>A0A934JX42</accession>
<dbReference type="PANTHER" id="PTHR13696:SF99">
    <property type="entry name" value="COBYRINIC ACID AC-DIAMIDE SYNTHASE"/>
    <property type="match status" value="1"/>
</dbReference>
<dbReference type="InterPro" id="IPR025669">
    <property type="entry name" value="AAA_dom"/>
</dbReference>
<dbReference type="EMBL" id="JAEKNS010000084">
    <property type="protein sequence ID" value="MBJ7594884.1"/>
    <property type="molecule type" value="Genomic_DNA"/>
</dbReference>